<dbReference type="InterPro" id="IPR004843">
    <property type="entry name" value="Calcineurin-like_PHP"/>
</dbReference>
<evidence type="ECO:0000259" key="1">
    <source>
        <dbReference type="Pfam" id="PF00149"/>
    </source>
</evidence>
<protein>
    <submittedName>
        <fullName evidence="2">Phosphoesterase</fullName>
    </submittedName>
</protein>
<evidence type="ECO:0000313" key="3">
    <source>
        <dbReference type="Proteomes" id="UP000009375"/>
    </source>
</evidence>
<sequence>MQINESIELIEGMPVAYIKPLNSLVISDTHLGYEGQMSMSGTLIPTKNLSFIEDIIEKSAIITGADRLIVTGDLKNDFSDLKYHEKKEVGELIEFCEKISIKLILIKGNHDNYLDRIKNNYNVDIIKDYLLEKGFYITHGDELPKCKADTYIIGHEHPSIIIYKQVGHGEKMKSFLYGYTKDGSKLLVLPACSIFATGSNINEEKKDELLSPFLKEICDVDDLNAICISEGENLNFGKIRDLRDIIV</sequence>
<dbReference type="PANTHER" id="PTHR39323:SF1">
    <property type="entry name" value="BLR1149 PROTEIN"/>
    <property type="match status" value="1"/>
</dbReference>
<reference evidence="2 3" key="1">
    <citation type="journal article" date="2010" name="Proc. Natl. Acad. Sci. U.S.A.">
        <title>Enigmatic, ultrasmall, uncultivated Archaea.</title>
        <authorList>
            <person name="Baker B.J."/>
            <person name="Comolli L.R."/>
            <person name="Dick G.J."/>
            <person name="Hauser L.J."/>
            <person name="Hyatt D."/>
            <person name="Dill B.D."/>
            <person name="Land M.L."/>
            <person name="Verberkmoes N.C."/>
            <person name="Hettich R.L."/>
            <person name="Banfield J.F."/>
        </authorList>
    </citation>
    <scope>NUCLEOTIDE SEQUENCE [LARGE SCALE GENOMIC DNA]</scope>
</reference>
<dbReference type="PANTHER" id="PTHR39323">
    <property type="entry name" value="BLR1149 PROTEIN"/>
    <property type="match status" value="1"/>
</dbReference>
<dbReference type="GO" id="GO:0016787">
    <property type="term" value="F:hydrolase activity"/>
    <property type="evidence" value="ECO:0007669"/>
    <property type="project" value="InterPro"/>
</dbReference>
<dbReference type="SUPFAM" id="SSF56300">
    <property type="entry name" value="Metallo-dependent phosphatases"/>
    <property type="match status" value="1"/>
</dbReference>
<dbReference type="InterPro" id="IPR029052">
    <property type="entry name" value="Metallo-depent_PP-like"/>
</dbReference>
<dbReference type="EMBL" id="GG730039">
    <property type="protein sequence ID" value="EEZ93316.1"/>
    <property type="molecule type" value="Genomic_DNA"/>
</dbReference>
<dbReference type="CDD" id="cd07391">
    <property type="entry name" value="MPP_PF1019"/>
    <property type="match status" value="1"/>
</dbReference>
<dbReference type="InterPro" id="IPR024173">
    <property type="entry name" value="Pesterase_MJ0037-like"/>
</dbReference>
<accession>D2EED7</accession>
<dbReference type="AlphaFoldDB" id="D2EED7"/>
<dbReference type="Pfam" id="PF00149">
    <property type="entry name" value="Metallophos"/>
    <property type="match status" value="1"/>
</dbReference>
<dbReference type="Proteomes" id="UP000009375">
    <property type="component" value="Unassembled WGS sequence"/>
</dbReference>
<dbReference type="InterPro" id="IPR004376">
    <property type="entry name" value="Pesterase_MJ0037"/>
</dbReference>
<gene>
    <name evidence="2" type="ORF">BJBARM4_0075</name>
</gene>
<proteinExistence type="predicted"/>
<dbReference type="NCBIfam" id="TIGR00024">
    <property type="entry name" value="SbcD_rel_arch"/>
    <property type="match status" value="1"/>
</dbReference>
<dbReference type="PIRSF" id="PIRSF000887">
    <property type="entry name" value="Pesterase_MJ0037"/>
    <property type="match status" value="1"/>
</dbReference>
<name>D2EED7_PARA4</name>
<evidence type="ECO:0000313" key="2">
    <source>
        <dbReference type="EMBL" id="EEZ93316.1"/>
    </source>
</evidence>
<dbReference type="Gene3D" id="3.60.21.10">
    <property type="match status" value="1"/>
</dbReference>
<feature type="domain" description="Calcineurin-like phosphoesterase" evidence="1">
    <location>
        <begin position="24"/>
        <end position="141"/>
    </location>
</feature>
<organism evidence="2 3">
    <name type="scientific">Candidatus Parvarchaeum acidiphilum ARMAN-4</name>
    <dbReference type="NCBI Taxonomy" id="662760"/>
    <lineage>
        <taxon>Archaea</taxon>
        <taxon>Candidatus Parvarchaeota</taxon>
        <taxon>Candidatus Parvarchaeum</taxon>
    </lineage>
</organism>